<dbReference type="Gene3D" id="3.30.470.30">
    <property type="entry name" value="DNA ligase/mRNA capping enzyme"/>
    <property type="match status" value="1"/>
</dbReference>
<keyword evidence="4" id="KW-1185">Reference proteome</keyword>
<dbReference type="InterPro" id="IPR021122">
    <property type="entry name" value="RNA_ligase_dom_REL/Rnl2"/>
</dbReference>
<evidence type="ECO:0000259" key="2">
    <source>
        <dbReference type="Pfam" id="PF18330"/>
    </source>
</evidence>
<reference evidence="3 4" key="1">
    <citation type="submission" date="2019-09" db="EMBL/GenBank/DDBJ databases">
        <authorList>
            <person name="Cremers G."/>
        </authorList>
    </citation>
    <scope>NUCLEOTIDE SEQUENCE [LARGE SCALE GENOMIC DNA]</scope>
    <source>
        <strain evidence="3">4A</strain>
    </source>
</reference>
<dbReference type="EMBL" id="CABFVA020000012">
    <property type="protein sequence ID" value="VVM04873.1"/>
    <property type="molecule type" value="Genomic_DNA"/>
</dbReference>
<dbReference type="CDD" id="cd07894">
    <property type="entry name" value="Adenylation_RNA_ligase"/>
    <property type="match status" value="1"/>
</dbReference>
<organism evidence="3 4">
    <name type="scientific">Methylacidimicrobium tartarophylax</name>
    <dbReference type="NCBI Taxonomy" id="1041768"/>
    <lineage>
        <taxon>Bacteria</taxon>
        <taxon>Pseudomonadati</taxon>
        <taxon>Verrucomicrobiota</taxon>
        <taxon>Methylacidimicrobium</taxon>
    </lineage>
</organism>
<sequence>MIPESDIHAAIVAKKAKQESFGRWPYARLLHEWQGLPRGTLFAEGVVVPGYPKIGRVQTLSGILTQFHAPFWVEEKVDGYNVRIFRAGDEIYAATRGGLVCPFTTDRWADLVDPSIFSAHPDLILCGEVTGPETPYIEGTSPLVRQGIGFFLFDVIRQGVEGFLPVEERHALARSFGLPEVPFYGRIDPKDLRELRTILWRLDAQEREGVVLKEDSPRSFRAKYVTGSAELSDIASMTERYLDVPPEYFTERVLRLALFLEDMEVTDREEWHRRLGKAFLSALGERIAAARQGRCAGSFCCRFHARENALRLLDALGQIHGHEGETRLVSLQDEGGTWVLRFEKLYRSTTGFLRNALGGSLRFD</sequence>
<dbReference type="OrthoDB" id="245177at2"/>
<dbReference type="Pfam" id="PF09414">
    <property type="entry name" value="RNA_ligase"/>
    <property type="match status" value="1"/>
</dbReference>
<protein>
    <submittedName>
        <fullName evidence="3">Uncharacterized protein</fullName>
    </submittedName>
</protein>
<evidence type="ECO:0000313" key="4">
    <source>
        <dbReference type="Proteomes" id="UP000334923"/>
    </source>
</evidence>
<dbReference type="NCBIfam" id="TIGR01209">
    <property type="entry name" value="RNA ligase"/>
    <property type="match status" value="1"/>
</dbReference>
<proteinExistence type="predicted"/>
<dbReference type="InterPro" id="IPR001072">
    <property type="entry name" value="RNA_ligase_Pab1020"/>
</dbReference>
<name>A0A5E6M5N7_9BACT</name>
<dbReference type="PRINTS" id="PR01048">
    <property type="entry name" value="Y414FAMILY"/>
</dbReference>
<evidence type="ECO:0000313" key="3">
    <source>
        <dbReference type="EMBL" id="VVM04873.1"/>
    </source>
</evidence>
<dbReference type="AlphaFoldDB" id="A0A5E6M5N7"/>
<dbReference type="Pfam" id="PF18330">
    <property type="entry name" value="Lig_C"/>
    <property type="match status" value="1"/>
</dbReference>
<gene>
    <name evidence="3" type="ORF">MAMT_00375</name>
</gene>
<dbReference type="Proteomes" id="UP000334923">
    <property type="component" value="Unassembled WGS sequence"/>
</dbReference>
<dbReference type="Gene3D" id="3.30.1490.70">
    <property type="match status" value="1"/>
</dbReference>
<accession>A0A5E6M5N7</accession>
<dbReference type="RefSeq" id="WP_142659241.1">
    <property type="nucleotide sequence ID" value="NZ_CABFVA020000012.1"/>
</dbReference>
<dbReference type="InterPro" id="IPR041596">
    <property type="entry name" value="Lig_Pab1020_C"/>
</dbReference>
<dbReference type="SUPFAM" id="SSF56091">
    <property type="entry name" value="DNA ligase/mRNA capping enzyme, catalytic domain"/>
    <property type="match status" value="1"/>
</dbReference>
<evidence type="ECO:0000259" key="1">
    <source>
        <dbReference type="Pfam" id="PF09414"/>
    </source>
</evidence>
<feature type="domain" description="RNA ligase" evidence="1">
    <location>
        <begin position="70"/>
        <end position="225"/>
    </location>
</feature>
<feature type="domain" description="RNA ligase Pab1020 C-terminal" evidence="2">
    <location>
        <begin position="241"/>
        <end position="359"/>
    </location>
</feature>
<dbReference type="Gene3D" id="3.30.70.2160">
    <property type="match status" value="1"/>
</dbReference>